<gene>
    <name evidence="1" type="ORF">JP75_11515</name>
</gene>
<comment type="caution">
    <text evidence="1">The sequence shown here is derived from an EMBL/GenBank/DDBJ whole genome shotgun (WGS) entry which is preliminary data.</text>
</comment>
<dbReference type="EMBL" id="JQGC01000009">
    <property type="protein sequence ID" value="KFL30975.1"/>
    <property type="molecule type" value="Genomic_DNA"/>
</dbReference>
<evidence type="ECO:0000313" key="1">
    <source>
        <dbReference type="EMBL" id="KFL30975.1"/>
    </source>
</evidence>
<dbReference type="OrthoDB" id="8304198at2"/>
<dbReference type="Proteomes" id="UP000028981">
    <property type="component" value="Unassembled WGS sequence"/>
</dbReference>
<proteinExistence type="predicted"/>
<reference evidence="1 2" key="1">
    <citation type="submission" date="2014-08" db="EMBL/GenBank/DDBJ databases">
        <authorList>
            <person name="Hassan Y.I."/>
            <person name="Lepp D."/>
            <person name="Zhou T."/>
        </authorList>
    </citation>
    <scope>NUCLEOTIDE SEQUENCE [LARGE SCALE GENOMIC DNA]</scope>
    <source>
        <strain evidence="1 2">IFO13584</strain>
    </source>
</reference>
<dbReference type="AlphaFoldDB" id="A0A087M272"/>
<dbReference type="RefSeq" id="WP_035082759.1">
    <property type="nucleotide sequence ID" value="NZ_JQGC01000009.1"/>
</dbReference>
<organism evidence="1 2">
    <name type="scientific">Devosia riboflavina</name>
    <dbReference type="NCBI Taxonomy" id="46914"/>
    <lineage>
        <taxon>Bacteria</taxon>
        <taxon>Pseudomonadati</taxon>
        <taxon>Pseudomonadota</taxon>
        <taxon>Alphaproteobacteria</taxon>
        <taxon>Hyphomicrobiales</taxon>
        <taxon>Devosiaceae</taxon>
        <taxon>Devosia</taxon>
    </lineage>
</organism>
<evidence type="ECO:0008006" key="3">
    <source>
        <dbReference type="Google" id="ProtNLM"/>
    </source>
</evidence>
<name>A0A087M272_9HYPH</name>
<protein>
    <recommendedName>
        <fullName evidence="3">Phage tail assembly protein</fullName>
    </recommendedName>
</protein>
<dbReference type="STRING" id="46914.JP75_11515"/>
<accession>A0A087M272</accession>
<evidence type="ECO:0000313" key="2">
    <source>
        <dbReference type="Proteomes" id="UP000028981"/>
    </source>
</evidence>
<sequence>MVEFPIVFSPSSPVEFEGNTYRRLTFVRPVNLVDVLTVEPITDAAEKTRAINASLAGVPVGVIAALSIEDQITLNDLVYPILALPPAVEA</sequence>
<keyword evidence="2" id="KW-1185">Reference proteome</keyword>